<gene>
    <name evidence="2" type="ORF">F0145_23190</name>
</gene>
<comment type="caution">
    <text evidence="2">The sequence shown here is derived from an EMBL/GenBank/DDBJ whole genome shotgun (WGS) entry which is preliminary data.</text>
</comment>
<proteinExistence type="predicted"/>
<dbReference type="Pfam" id="PF17116">
    <property type="entry name" value="T9SS_plug_1st"/>
    <property type="match status" value="1"/>
</dbReference>
<dbReference type="Gene3D" id="2.60.40.10">
    <property type="entry name" value="Immunoglobulins"/>
    <property type="match status" value="1"/>
</dbReference>
<dbReference type="InterPro" id="IPR031345">
    <property type="entry name" value="T9SS_Plug_N"/>
</dbReference>
<dbReference type="Proteomes" id="UP000323426">
    <property type="component" value="Unassembled WGS sequence"/>
</dbReference>
<dbReference type="InterPro" id="IPR013783">
    <property type="entry name" value="Ig-like_fold"/>
</dbReference>
<protein>
    <submittedName>
        <fullName evidence="2">DUF5103 domain-containing protein</fullName>
    </submittedName>
</protein>
<name>A0A5M6CY49_9BACT</name>
<evidence type="ECO:0000313" key="2">
    <source>
        <dbReference type="EMBL" id="KAA5540134.1"/>
    </source>
</evidence>
<keyword evidence="3" id="KW-1185">Reference proteome</keyword>
<dbReference type="PROSITE" id="PS51257">
    <property type="entry name" value="PROKAR_LIPOPROTEIN"/>
    <property type="match status" value="1"/>
</dbReference>
<sequence>MGAGTLKALCIISVLLLAFIWYSCVPISQQTTGTGTTESNSSEYYAESQLRFEDFVYDPNIKTVQCYVRSGHPEEVLTPPVTPLTQEQPIVLEFDQLNSPQQRFLVKFIYCNADWTEARITQAQFMQDFNEFYITDISPSFNTKVKFFHYRFVVPRVKLSGNYLMVVTDQSGRNILSRRLLVYEQRVGVGARQVLPAGAQERQTYQQIDFEIRYHQYPLVNPSQEVKVTLRQNSRWQNAKLNLKPLFVRDTERKLEFTYFNLENSFPGLNEYRFFDTRSMRSLGANIATANREATPEEILLQPDKSRGSEAFSSQVDINGKYIIGNREYGSGAVNGDYNVVTFNLAAPKPAPGNVYVFGAITDWQLKKDFQLQYDAANQRYTGRALLKQGYYNYSYAVQTANIPDETYYEGSFNTTENEYDIIVYYRPPGARTDLIIGYQPLNYNPRR</sequence>
<accession>A0A5M6CY49</accession>
<evidence type="ECO:0000259" key="1">
    <source>
        <dbReference type="Pfam" id="PF17116"/>
    </source>
</evidence>
<evidence type="ECO:0000313" key="3">
    <source>
        <dbReference type="Proteomes" id="UP000323426"/>
    </source>
</evidence>
<dbReference type="AlphaFoldDB" id="A0A5M6CY49"/>
<dbReference type="RefSeq" id="WP_150092514.1">
    <property type="nucleotide sequence ID" value="NZ_VWSF01000028.1"/>
</dbReference>
<dbReference type="EMBL" id="VWSF01000028">
    <property type="protein sequence ID" value="KAA5540134.1"/>
    <property type="molecule type" value="Genomic_DNA"/>
</dbReference>
<reference evidence="2 3" key="1">
    <citation type="submission" date="2019-09" db="EMBL/GenBank/DDBJ databases">
        <title>Genome sequence and assembly of Adhaeribacter sp.</title>
        <authorList>
            <person name="Chhetri G."/>
        </authorList>
    </citation>
    <scope>NUCLEOTIDE SEQUENCE [LARGE SCALE GENOMIC DNA]</scope>
    <source>
        <strain evidence="2 3">DK36</strain>
    </source>
</reference>
<feature type="domain" description="Type 9 secretion system plug protein N-terminal" evidence="1">
    <location>
        <begin position="61"/>
        <end position="184"/>
    </location>
</feature>
<organism evidence="2 3">
    <name type="scientific">Adhaeribacter rhizoryzae</name>
    <dbReference type="NCBI Taxonomy" id="2607907"/>
    <lineage>
        <taxon>Bacteria</taxon>
        <taxon>Pseudomonadati</taxon>
        <taxon>Bacteroidota</taxon>
        <taxon>Cytophagia</taxon>
        <taxon>Cytophagales</taxon>
        <taxon>Hymenobacteraceae</taxon>
        <taxon>Adhaeribacter</taxon>
    </lineage>
</organism>